<dbReference type="EMBL" id="BGZN01000036">
    <property type="protein sequence ID" value="GBR74252.1"/>
    <property type="molecule type" value="Genomic_DNA"/>
</dbReference>
<name>A0A388TCU2_TERA1</name>
<evidence type="ECO:0000313" key="2">
    <source>
        <dbReference type="Proteomes" id="UP000269352"/>
    </source>
</evidence>
<gene>
    <name evidence="1" type="ORF">NO1_1461</name>
</gene>
<comment type="caution">
    <text evidence="1">The sequence shown here is derived from an EMBL/GenBank/DDBJ whole genome shotgun (WGS) entry which is preliminary data.</text>
</comment>
<reference evidence="1 2" key="1">
    <citation type="journal article" date="2019" name="ISME J.">
        <title>Genome analyses of uncultured TG2/ZB3 bacteria in 'Margulisbacteria' specifically attached to ectosymbiotic spirochetes of protists in the termite gut.</title>
        <authorList>
            <person name="Utami Y.D."/>
            <person name="Kuwahara H."/>
            <person name="Igai K."/>
            <person name="Murakami T."/>
            <person name="Sugaya K."/>
            <person name="Morikawa T."/>
            <person name="Nagura Y."/>
            <person name="Yuki M."/>
            <person name="Deevong P."/>
            <person name="Inoue T."/>
            <person name="Kihara K."/>
            <person name="Lo N."/>
            <person name="Yamada A."/>
            <person name="Ohkuma M."/>
            <person name="Hongoh Y."/>
        </authorList>
    </citation>
    <scope>NUCLEOTIDE SEQUENCE [LARGE SCALE GENOMIC DNA]</scope>
    <source>
        <strain evidence="1">NkOx7-01</strain>
    </source>
</reference>
<dbReference type="Gene3D" id="2.60.40.4070">
    <property type="match status" value="1"/>
</dbReference>
<dbReference type="Proteomes" id="UP000269352">
    <property type="component" value="Unassembled WGS sequence"/>
</dbReference>
<evidence type="ECO:0000313" key="1">
    <source>
        <dbReference type="EMBL" id="GBR74252.1"/>
    </source>
</evidence>
<dbReference type="NCBIfam" id="TIGR04183">
    <property type="entry name" value="Por_Secre_tail"/>
    <property type="match status" value="1"/>
</dbReference>
<evidence type="ECO:0008006" key="3">
    <source>
        <dbReference type="Google" id="ProtNLM"/>
    </source>
</evidence>
<protein>
    <recommendedName>
        <fullName evidence="3">FlgD Ig-like domain-containing protein</fullName>
    </recommendedName>
</protein>
<accession>A0A388TCU2</accession>
<proteinExistence type="predicted"/>
<dbReference type="Pfam" id="PF13585">
    <property type="entry name" value="CHU_C"/>
    <property type="match status" value="1"/>
</dbReference>
<dbReference type="AlphaFoldDB" id="A0A388TCU2"/>
<keyword evidence="2" id="KW-1185">Reference proteome</keyword>
<organism evidence="1 2">
    <name type="scientific">Termititenax aidoneus</name>
    <dbReference type="NCBI Taxonomy" id="2218524"/>
    <lineage>
        <taxon>Bacteria</taxon>
        <taxon>Bacillati</taxon>
        <taxon>Candidatus Margulisiibacteriota</taxon>
        <taxon>Candidatus Termititenacia</taxon>
        <taxon>Candidatus Termititenacales</taxon>
        <taxon>Candidatus Termititenacaceae</taxon>
        <taxon>Candidatus Termititenax</taxon>
    </lineage>
</organism>
<dbReference type="InterPro" id="IPR026444">
    <property type="entry name" value="Secre_tail"/>
</dbReference>
<sequence>MRKLGLWSGLLFLGLFSVGQTAVVLAADNDLLRPPVSAPNPFSPNADGMNDTTTIIYQLARAADLNIYIYDINGNVVWRRFISSGQEGARAGLNRVIWDGQASWRGEGVLPNGVYICRILADAGAGKKSLGRAKILILK</sequence>